<protein>
    <submittedName>
        <fullName evidence="1">Uncharacterized protein</fullName>
    </submittedName>
</protein>
<name>A0ABR6VBV6_9PSED</name>
<comment type="caution">
    <text evidence="1">The sequence shown here is derived from an EMBL/GenBank/DDBJ whole genome shotgun (WGS) entry which is preliminary data.</text>
</comment>
<evidence type="ECO:0000313" key="2">
    <source>
        <dbReference type="Proteomes" id="UP000628086"/>
    </source>
</evidence>
<dbReference type="RefSeq" id="WP_186598979.1">
    <property type="nucleotide sequence ID" value="NZ_JABWRS010000019.1"/>
</dbReference>
<evidence type="ECO:0000313" key="1">
    <source>
        <dbReference type="EMBL" id="MBC3478009.1"/>
    </source>
</evidence>
<accession>A0ABR6VBV6</accession>
<proteinExistence type="predicted"/>
<sequence length="157" mass="17197">MPELGRWSNSTGFDDATVLYAAAAHQCFQQLQDAASRLAAILLLMSFEKSRHALDHTTRESAIAQVTEGHEQYRSLKPTLRSAHFHRHLGAGLQLLQQCSNAIERTLAGATGATDPLPILTQGWKELESASRCLPGFEVVDFSHSCCANHAPDQTRS</sequence>
<gene>
    <name evidence="1" type="ORF">HU747_20690</name>
</gene>
<organism evidence="1 2">
    <name type="scientific">Pseudomonas taiwanensis</name>
    <dbReference type="NCBI Taxonomy" id="470150"/>
    <lineage>
        <taxon>Bacteria</taxon>
        <taxon>Pseudomonadati</taxon>
        <taxon>Pseudomonadota</taxon>
        <taxon>Gammaproteobacteria</taxon>
        <taxon>Pseudomonadales</taxon>
        <taxon>Pseudomonadaceae</taxon>
        <taxon>Pseudomonas</taxon>
    </lineage>
</organism>
<keyword evidence="2" id="KW-1185">Reference proteome</keyword>
<dbReference type="Proteomes" id="UP000628086">
    <property type="component" value="Unassembled WGS sequence"/>
</dbReference>
<reference evidence="1 2" key="1">
    <citation type="journal article" date="2020" name="Microorganisms">
        <title>Reliable Identification of Environmental Pseudomonas Isolates Using the rpoD Gene.</title>
        <authorList>
            <consortium name="The Broad Institute Genome Sequencing Platform"/>
            <person name="Girard L."/>
            <person name="Lood C."/>
            <person name="Rokni-Zadeh H."/>
            <person name="van Noort V."/>
            <person name="Lavigne R."/>
            <person name="De Mot R."/>
        </authorList>
    </citation>
    <scope>NUCLEOTIDE SEQUENCE [LARGE SCALE GENOMIC DNA]</scope>
    <source>
        <strain evidence="1 2">RW7P2</strain>
    </source>
</reference>
<dbReference type="EMBL" id="JABWRS010000019">
    <property type="protein sequence ID" value="MBC3478009.1"/>
    <property type="molecule type" value="Genomic_DNA"/>
</dbReference>